<reference evidence="2 4" key="1">
    <citation type="submission" date="2015-01" db="EMBL/GenBank/DDBJ databases">
        <title>Genome of Flavobacterium hibernum DSM 12611.</title>
        <authorList>
            <person name="Stropko S.J."/>
            <person name="Pipes S.E."/>
            <person name="Newman J.D."/>
        </authorList>
    </citation>
    <scope>NUCLEOTIDE SEQUENCE [LARGE SCALE GENOMIC DNA]</scope>
    <source>
        <strain evidence="2 4">DSM 12611</strain>
    </source>
</reference>
<protein>
    <submittedName>
        <fullName evidence="2">Redox-active disulfide protein 2</fullName>
    </submittedName>
</protein>
<keyword evidence="5" id="KW-1185">Reference proteome</keyword>
<gene>
    <name evidence="3" type="ORF">B0A73_01365</name>
    <name evidence="2" type="ORF">IW18_10910</name>
</gene>
<dbReference type="RefSeq" id="WP_041517605.1">
    <property type="nucleotide sequence ID" value="NZ_JPRK01000008.1"/>
</dbReference>
<proteinExistence type="predicted"/>
<sequence>MKTKKFAEMTTEELVKTKKISKGVTYAFVILLILLLGANVFLVLKKGFGPLQIIPFTLLPLLFLNFYNLKQIKKELKSREN</sequence>
<reference evidence="3 5" key="2">
    <citation type="submission" date="2016-11" db="EMBL/GenBank/DDBJ databases">
        <title>Whole genomes of Flavobacteriaceae.</title>
        <authorList>
            <person name="Stine C."/>
            <person name="Li C."/>
            <person name="Tadesse D."/>
        </authorList>
    </citation>
    <scope>NUCLEOTIDE SEQUENCE [LARGE SCALE GENOMIC DNA]</scope>
    <source>
        <strain evidence="3 5">ATCC 51468</strain>
    </source>
</reference>
<dbReference type="OrthoDB" id="712820at2"/>
<dbReference type="EMBL" id="JPRK01000008">
    <property type="protein sequence ID" value="KIO53022.1"/>
    <property type="molecule type" value="Genomic_DNA"/>
</dbReference>
<keyword evidence="1" id="KW-1133">Transmembrane helix</keyword>
<evidence type="ECO:0000313" key="2">
    <source>
        <dbReference type="EMBL" id="KIO53022.1"/>
    </source>
</evidence>
<organism evidence="2 4">
    <name type="scientific">Flavobacterium hibernum</name>
    <dbReference type="NCBI Taxonomy" id="37752"/>
    <lineage>
        <taxon>Bacteria</taxon>
        <taxon>Pseudomonadati</taxon>
        <taxon>Bacteroidota</taxon>
        <taxon>Flavobacteriia</taxon>
        <taxon>Flavobacteriales</taxon>
        <taxon>Flavobacteriaceae</taxon>
        <taxon>Flavobacterium</taxon>
    </lineage>
</organism>
<evidence type="ECO:0000256" key="1">
    <source>
        <dbReference type="SAM" id="Phobius"/>
    </source>
</evidence>
<keyword evidence="1" id="KW-0472">Membrane</keyword>
<comment type="caution">
    <text evidence="2">The sequence shown here is derived from an EMBL/GenBank/DDBJ whole genome shotgun (WGS) entry which is preliminary data.</text>
</comment>
<name>A0A0D0F4H5_9FLAO</name>
<feature type="transmembrane region" description="Helical" evidence="1">
    <location>
        <begin position="24"/>
        <end position="44"/>
    </location>
</feature>
<keyword evidence="1" id="KW-0812">Transmembrane</keyword>
<evidence type="ECO:0000313" key="4">
    <source>
        <dbReference type="Proteomes" id="UP000032061"/>
    </source>
</evidence>
<accession>A0A0D0F4H5</accession>
<evidence type="ECO:0000313" key="5">
    <source>
        <dbReference type="Proteomes" id="UP000198302"/>
    </source>
</evidence>
<evidence type="ECO:0000313" key="3">
    <source>
        <dbReference type="EMBL" id="OXA91307.1"/>
    </source>
</evidence>
<feature type="transmembrane region" description="Helical" evidence="1">
    <location>
        <begin position="50"/>
        <end position="69"/>
    </location>
</feature>
<dbReference type="Proteomes" id="UP000198302">
    <property type="component" value="Unassembled WGS sequence"/>
</dbReference>
<dbReference type="EMBL" id="MUGX01000003">
    <property type="protein sequence ID" value="OXA91307.1"/>
    <property type="molecule type" value="Genomic_DNA"/>
</dbReference>
<dbReference type="Proteomes" id="UP000032061">
    <property type="component" value="Unassembled WGS sequence"/>
</dbReference>
<dbReference type="STRING" id="37752.IW18_10910"/>
<dbReference type="AlphaFoldDB" id="A0A0D0F4H5"/>